<dbReference type="AlphaFoldDB" id="A0A1W0WM88"/>
<evidence type="ECO:0000256" key="14">
    <source>
        <dbReference type="ARBA" id="ARBA00023008"/>
    </source>
</evidence>
<evidence type="ECO:0000259" key="18">
    <source>
        <dbReference type="PROSITE" id="PS50846"/>
    </source>
</evidence>
<evidence type="ECO:0000256" key="2">
    <source>
        <dbReference type="ARBA" id="ARBA00006024"/>
    </source>
</evidence>
<dbReference type="SUPFAM" id="SSF81660">
    <property type="entry name" value="Metal cation-transporting ATPase, ATP-binding domain N"/>
    <property type="match status" value="1"/>
</dbReference>
<dbReference type="NCBIfam" id="TIGR01525">
    <property type="entry name" value="ATPase-IB_hvy"/>
    <property type="match status" value="1"/>
</dbReference>
<dbReference type="GO" id="GO:0006878">
    <property type="term" value="P:intracellular copper ion homeostasis"/>
    <property type="evidence" value="ECO:0007669"/>
    <property type="project" value="TreeGrafter"/>
</dbReference>
<dbReference type="SFLD" id="SFLDF00027">
    <property type="entry name" value="p-type_atpase"/>
    <property type="match status" value="1"/>
</dbReference>
<evidence type="ECO:0000256" key="8">
    <source>
        <dbReference type="ARBA" id="ARBA00022741"/>
    </source>
</evidence>
<feature type="domain" description="HMA" evidence="18">
    <location>
        <begin position="98"/>
        <end position="164"/>
    </location>
</feature>
<keyword evidence="8 17" id="KW-0547">Nucleotide-binding</keyword>
<evidence type="ECO:0000256" key="7">
    <source>
        <dbReference type="ARBA" id="ARBA00022737"/>
    </source>
</evidence>
<evidence type="ECO:0000256" key="15">
    <source>
        <dbReference type="ARBA" id="ARBA00023065"/>
    </source>
</evidence>
<dbReference type="PROSITE" id="PS01047">
    <property type="entry name" value="HMA_1"/>
    <property type="match status" value="1"/>
</dbReference>
<feature type="transmembrane region" description="Helical" evidence="17">
    <location>
        <begin position="545"/>
        <end position="565"/>
    </location>
</feature>
<dbReference type="Gene3D" id="3.30.70.100">
    <property type="match status" value="2"/>
</dbReference>
<keyword evidence="10 17" id="KW-0067">ATP-binding</keyword>
<dbReference type="InterPro" id="IPR036163">
    <property type="entry name" value="HMA_dom_sf"/>
</dbReference>
<keyword evidence="7" id="KW-0677">Repeat</keyword>
<keyword evidence="16 17" id="KW-0472">Membrane</keyword>
<evidence type="ECO:0000256" key="6">
    <source>
        <dbReference type="ARBA" id="ARBA00022723"/>
    </source>
</evidence>
<keyword evidence="5 17" id="KW-0812">Transmembrane</keyword>
<feature type="transmembrane region" description="Helical" evidence="17">
    <location>
        <begin position="950"/>
        <end position="970"/>
    </location>
</feature>
<dbReference type="GO" id="GO:0005507">
    <property type="term" value="F:copper ion binding"/>
    <property type="evidence" value="ECO:0007669"/>
    <property type="project" value="InterPro"/>
</dbReference>
<name>A0A1W0WM88_HYPEX</name>
<dbReference type="CDD" id="cd02094">
    <property type="entry name" value="P-type_ATPase_Cu-like"/>
    <property type="match status" value="1"/>
</dbReference>
<dbReference type="InterPro" id="IPR018303">
    <property type="entry name" value="ATPase_P-typ_P_site"/>
</dbReference>
<dbReference type="PRINTS" id="PR00943">
    <property type="entry name" value="CUATPASE"/>
</dbReference>
<evidence type="ECO:0000256" key="11">
    <source>
        <dbReference type="ARBA" id="ARBA00022842"/>
    </source>
</evidence>
<dbReference type="InterPro" id="IPR001757">
    <property type="entry name" value="P_typ_ATPase"/>
</dbReference>
<dbReference type="CDD" id="cd00371">
    <property type="entry name" value="HMA"/>
    <property type="match status" value="2"/>
</dbReference>
<dbReference type="InterPro" id="IPR017969">
    <property type="entry name" value="Heavy-metal-associated_CS"/>
</dbReference>
<evidence type="ECO:0000256" key="12">
    <source>
        <dbReference type="ARBA" id="ARBA00022967"/>
    </source>
</evidence>
<keyword evidence="9" id="KW-0187">Copper transport</keyword>
<keyword evidence="4" id="KW-0813">Transport</keyword>
<dbReference type="GO" id="GO:0043682">
    <property type="term" value="F:P-type divalent copper transporter activity"/>
    <property type="evidence" value="ECO:0007669"/>
    <property type="project" value="TreeGrafter"/>
</dbReference>
<dbReference type="GO" id="GO:0005886">
    <property type="term" value="C:plasma membrane"/>
    <property type="evidence" value="ECO:0007669"/>
    <property type="project" value="TreeGrafter"/>
</dbReference>
<dbReference type="SUPFAM" id="SSF55008">
    <property type="entry name" value="HMA, heavy metal-associated domain"/>
    <property type="match status" value="2"/>
</dbReference>
<dbReference type="Pfam" id="PF00122">
    <property type="entry name" value="E1-E2_ATPase"/>
    <property type="match status" value="1"/>
</dbReference>
<comment type="caution">
    <text evidence="19">The sequence shown here is derived from an EMBL/GenBank/DDBJ whole genome shotgun (WGS) entry which is preliminary data.</text>
</comment>
<keyword evidence="14" id="KW-0186">Copper</keyword>
<evidence type="ECO:0000256" key="17">
    <source>
        <dbReference type="RuleBase" id="RU362081"/>
    </source>
</evidence>
<proteinExistence type="inferred from homology"/>
<feature type="domain" description="HMA" evidence="18">
    <location>
        <begin position="17"/>
        <end position="83"/>
    </location>
</feature>
<dbReference type="Proteomes" id="UP000192578">
    <property type="component" value="Unassembled WGS sequence"/>
</dbReference>
<feature type="transmembrane region" description="Helical" evidence="17">
    <location>
        <begin position="227"/>
        <end position="249"/>
    </location>
</feature>
<comment type="similarity">
    <text evidence="2 17">Belongs to the cation transport ATPase (P-type) (TC 3.A.3) family. Type IB subfamily.</text>
</comment>
<dbReference type="InterPro" id="IPR008250">
    <property type="entry name" value="ATPase_P-typ_transduc_dom_A_sf"/>
</dbReference>
<evidence type="ECO:0000256" key="1">
    <source>
        <dbReference type="ARBA" id="ARBA00004166"/>
    </source>
</evidence>
<dbReference type="InterPro" id="IPR044492">
    <property type="entry name" value="P_typ_ATPase_HD_dom"/>
</dbReference>
<dbReference type="OrthoDB" id="432719at2759"/>
<dbReference type="PANTHER" id="PTHR43520">
    <property type="entry name" value="ATP7, ISOFORM B"/>
    <property type="match status" value="1"/>
</dbReference>
<evidence type="ECO:0000256" key="13">
    <source>
        <dbReference type="ARBA" id="ARBA00022989"/>
    </source>
</evidence>
<organism evidence="19 20">
    <name type="scientific">Hypsibius exemplaris</name>
    <name type="common">Freshwater tardigrade</name>
    <dbReference type="NCBI Taxonomy" id="2072580"/>
    <lineage>
        <taxon>Eukaryota</taxon>
        <taxon>Metazoa</taxon>
        <taxon>Ecdysozoa</taxon>
        <taxon>Tardigrada</taxon>
        <taxon>Eutardigrada</taxon>
        <taxon>Parachela</taxon>
        <taxon>Hypsibioidea</taxon>
        <taxon>Hypsibiidae</taxon>
        <taxon>Hypsibius</taxon>
    </lineage>
</organism>
<dbReference type="FunFam" id="2.70.150.10:FF:000002">
    <property type="entry name" value="Copper-transporting ATPase 1, putative"/>
    <property type="match status" value="1"/>
</dbReference>
<dbReference type="SFLD" id="SFLDG00002">
    <property type="entry name" value="C1.7:_P-type_atpase_like"/>
    <property type="match status" value="1"/>
</dbReference>
<dbReference type="FunFam" id="3.40.50.1000:FF:000031">
    <property type="entry name" value="Probable copper-transporting ATPase HMA5"/>
    <property type="match status" value="1"/>
</dbReference>
<accession>A0A1W0WM88</accession>
<reference evidence="20" key="1">
    <citation type="submission" date="2017-01" db="EMBL/GenBank/DDBJ databases">
        <title>Comparative genomics of anhydrobiosis in the tardigrade Hypsibius dujardini.</title>
        <authorList>
            <person name="Yoshida Y."/>
            <person name="Koutsovoulos G."/>
            <person name="Laetsch D."/>
            <person name="Stevens L."/>
            <person name="Kumar S."/>
            <person name="Horikawa D."/>
            <person name="Ishino K."/>
            <person name="Komine S."/>
            <person name="Tomita M."/>
            <person name="Blaxter M."/>
            <person name="Arakawa K."/>
        </authorList>
    </citation>
    <scope>NUCLEOTIDE SEQUENCE [LARGE SCALE GENOMIC DNA]</scope>
    <source>
        <strain evidence="20">Z151</strain>
    </source>
</reference>
<evidence type="ECO:0000256" key="9">
    <source>
        <dbReference type="ARBA" id="ARBA00022796"/>
    </source>
</evidence>
<dbReference type="Pfam" id="PF00702">
    <property type="entry name" value="Hydrolase"/>
    <property type="match status" value="1"/>
</dbReference>
<dbReference type="GO" id="GO:0140581">
    <property type="term" value="F:P-type monovalent copper transporter activity"/>
    <property type="evidence" value="ECO:0007669"/>
    <property type="project" value="UniProtKB-EC"/>
</dbReference>
<dbReference type="InterPro" id="IPR036412">
    <property type="entry name" value="HAD-like_sf"/>
</dbReference>
<evidence type="ECO:0000256" key="5">
    <source>
        <dbReference type="ARBA" id="ARBA00022692"/>
    </source>
</evidence>
<dbReference type="PANTHER" id="PTHR43520:SF8">
    <property type="entry name" value="P-TYPE CU(+) TRANSPORTER"/>
    <property type="match status" value="1"/>
</dbReference>
<dbReference type="SFLD" id="SFLDS00003">
    <property type="entry name" value="Haloacid_Dehalogenase"/>
    <property type="match status" value="1"/>
</dbReference>
<dbReference type="InterPro" id="IPR023299">
    <property type="entry name" value="ATPase_P-typ_cyto_dom_N"/>
</dbReference>
<gene>
    <name evidence="19" type="ORF">BV898_09617</name>
</gene>
<dbReference type="GO" id="GO:0016887">
    <property type="term" value="F:ATP hydrolysis activity"/>
    <property type="evidence" value="ECO:0007669"/>
    <property type="project" value="InterPro"/>
</dbReference>
<feature type="transmembrane region" description="Helical" evidence="17">
    <location>
        <begin position="449"/>
        <end position="474"/>
    </location>
</feature>
<dbReference type="GO" id="GO:0005802">
    <property type="term" value="C:trans-Golgi network"/>
    <property type="evidence" value="ECO:0007669"/>
    <property type="project" value="UniProtKB-ARBA"/>
</dbReference>
<evidence type="ECO:0000313" key="20">
    <source>
        <dbReference type="Proteomes" id="UP000192578"/>
    </source>
</evidence>
<protein>
    <recommendedName>
        <fullName evidence="3">P-type Cu(+) transporter</fullName>
        <ecNumber evidence="3">7.2.2.8</ecNumber>
    </recommendedName>
</protein>
<feature type="transmembrane region" description="Helical" evidence="17">
    <location>
        <begin position="922"/>
        <end position="944"/>
    </location>
</feature>
<keyword evidence="20" id="KW-1185">Reference proteome</keyword>
<dbReference type="PROSITE" id="PS00154">
    <property type="entry name" value="ATPASE_E1_E2"/>
    <property type="match status" value="1"/>
</dbReference>
<dbReference type="Gene3D" id="3.40.1110.10">
    <property type="entry name" value="Calcium-transporting ATPase, cytoplasmic domain N"/>
    <property type="match status" value="1"/>
</dbReference>
<dbReference type="Pfam" id="PF00403">
    <property type="entry name" value="HMA"/>
    <property type="match status" value="2"/>
</dbReference>
<comment type="subcellular location">
    <subcellularLocation>
        <location evidence="1">Golgi apparatus</location>
        <location evidence="1">trans-Golgi network membrane</location>
        <topology evidence="1">Multi-pass membrane protein</topology>
    </subcellularLocation>
    <subcellularLocation>
        <location evidence="17">Membrane</location>
    </subcellularLocation>
</comment>
<dbReference type="Gene3D" id="2.70.150.10">
    <property type="entry name" value="Calcium-transporting ATPase, cytoplasmic transduction domain A"/>
    <property type="match status" value="1"/>
</dbReference>
<keyword evidence="15" id="KW-0406">Ion transport</keyword>
<evidence type="ECO:0000256" key="10">
    <source>
        <dbReference type="ARBA" id="ARBA00022840"/>
    </source>
</evidence>
<dbReference type="InterPro" id="IPR006122">
    <property type="entry name" value="HMA_Cu_ion-bd"/>
</dbReference>
<keyword evidence="12" id="KW-1278">Translocase</keyword>
<dbReference type="NCBIfam" id="TIGR01494">
    <property type="entry name" value="ATPase_P-type"/>
    <property type="match status" value="1"/>
</dbReference>
<sequence>MIEMENFTRQADGSDRKELDIAIGGMTCASCVNSIEGGMKKVEGIYNASVTLTTGRGRFVFNPKLITPEKIAEEVEDMGFDASVIGEHQTYSMERTEESADLMISGMTCSSCVHTIESAVAELPGLLSVSVALSLSKGHFKFDPNKTNIRKIKEAIEDLGFEVTLPSKVNFDHQKEHREAIRKWLHSFLWSLIFGVPCMTIMMVFMSRHSRKIHDEDLIPGLSLENLLLFLTSTPVLIFGGRLFFIQAYKALKHRAANMDVLIALATSISYAYSLAMVIIAMSLRLKSPMVFFDTPPMLLMFISLGRWLEHKAKSKTSEALAKLRSYQAVEAILCEMDKNGLITSEQSIEIEMVQRSDILKVLPGAKIPVDGIVVSGLSSVDEALITGEAMPVPKHPGDVVIGGSINQTGVLILRATHVGQDTALAQIARLVEEAQTNKAPIQKYADKIAGYFVPMIISVSMITVIAWIIVGYVNPKAIDDSMMADHGTFMGTKSPVVTHHPMTQADRIHAAMMGVHNTSTNEDPHTKHPSGTLMESMDEKIFEFAFRCALSVLAIACPCALGLATPTAVMVGTGIGALNGILIKGGEPLEIVETIKTIVFDKTGTLTKGKPQMTKVCLFVDHSLCSIGKLLALVGTAEGSSEHPIAVAITSFVKDTLEIETFATCSEFIAAVGYGLTCKVSGIEPLIDRYEEKDRLKISIASPDMTLSGVVVERLPLLENRSRGPSPVDSPAQAPQVYTVLVGNRDWMRQNGMDVSEDVDQKMMEQERKGHTAVLVAIDGVVTGMLAVADAVKPEARLAVYTLQKMGLDVFMLTGDNRRTAEAIAAEVGIKKNRIQAEVLPSQKAEKIKRLQRKDRKVAMVGDGINDTPALAQADVGIAIGSGTDVAVEAAQIVLISNDLIDVVAALLLSKKTVRRIRINFMFAIIYNLIGIPIAAGALRPLGLAIDPWMGAAAMALSSVSVVTSSLMLKTFRKPTRRDLETSEYLNSLDSRIDPDADSDLRSGSMSPISDGVIEFEGDDSLARRLRDMARRNRSHMEKDYRAVTIA</sequence>
<dbReference type="FunFam" id="3.30.70.100:FF:000001">
    <property type="entry name" value="ATPase copper transporting beta"/>
    <property type="match status" value="2"/>
</dbReference>
<dbReference type="EC" id="7.2.2.8" evidence="3"/>
<dbReference type="GO" id="GO:0015677">
    <property type="term" value="P:copper ion import"/>
    <property type="evidence" value="ECO:0007669"/>
    <property type="project" value="TreeGrafter"/>
</dbReference>
<feature type="transmembrane region" description="Helical" evidence="17">
    <location>
        <begin position="261"/>
        <end position="284"/>
    </location>
</feature>
<keyword evidence="13 17" id="KW-1133">Transmembrane helix</keyword>
<keyword evidence="11" id="KW-0460">Magnesium</keyword>
<dbReference type="FunFam" id="3.40.1110.10:FF:000023">
    <property type="entry name" value="Copper-transporting ATPase 1, putative"/>
    <property type="match status" value="1"/>
</dbReference>
<dbReference type="PRINTS" id="PR00942">
    <property type="entry name" value="CUATPASEI"/>
</dbReference>
<dbReference type="InterPro" id="IPR006121">
    <property type="entry name" value="HMA_dom"/>
</dbReference>
<dbReference type="GO" id="GO:0005524">
    <property type="term" value="F:ATP binding"/>
    <property type="evidence" value="ECO:0007669"/>
    <property type="project" value="UniProtKB-UniRule"/>
</dbReference>
<evidence type="ECO:0000256" key="16">
    <source>
        <dbReference type="ARBA" id="ARBA00023136"/>
    </source>
</evidence>
<dbReference type="PRINTS" id="PR00119">
    <property type="entry name" value="CATATPASE"/>
</dbReference>
<evidence type="ECO:0000313" key="19">
    <source>
        <dbReference type="EMBL" id="OQV16309.1"/>
    </source>
</evidence>
<dbReference type="Gene3D" id="3.40.50.1000">
    <property type="entry name" value="HAD superfamily/HAD-like"/>
    <property type="match status" value="1"/>
</dbReference>
<dbReference type="SUPFAM" id="SSF56784">
    <property type="entry name" value="HAD-like"/>
    <property type="match status" value="1"/>
</dbReference>
<feature type="transmembrane region" description="Helical" evidence="17">
    <location>
        <begin position="188"/>
        <end position="207"/>
    </location>
</feature>
<dbReference type="InterPro" id="IPR023214">
    <property type="entry name" value="HAD_sf"/>
</dbReference>
<dbReference type="PROSITE" id="PS50846">
    <property type="entry name" value="HMA_2"/>
    <property type="match status" value="2"/>
</dbReference>
<keyword evidence="6 17" id="KW-0479">Metal-binding</keyword>
<evidence type="ECO:0000256" key="4">
    <source>
        <dbReference type="ARBA" id="ARBA00022448"/>
    </source>
</evidence>
<dbReference type="NCBIfam" id="TIGR00003">
    <property type="entry name" value="copper ion binding protein"/>
    <property type="match status" value="1"/>
</dbReference>
<dbReference type="InterPro" id="IPR059000">
    <property type="entry name" value="ATPase_P-type_domA"/>
</dbReference>
<evidence type="ECO:0000256" key="3">
    <source>
        <dbReference type="ARBA" id="ARBA00012517"/>
    </source>
</evidence>
<dbReference type="InterPro" id="IPR027256">
    <property type="entry name" value="P-typ_ATPase_IB"/>
</dbReference>
<dbReference type="GO" id="GO:0060003">
    <property type="term" value="P:copper ion export"/>
    <property type="evidence" value="ECO:0007669"/>
    <property type="project" value="TreeGrafter"/>
</dbReference>
<dbReference type="SUPFAM" id="SSF81653">
    <property type="entry name" value="Calcium ATPase, transduction domain A"/>
    <property type="match status" value="1"/>
</dbReference>
<dbReference type="EMBL" id="MTYJ01000076">
    <property type="protein sequence ID" value="OQV16309.1"/>
    <property type="molecule type" value="Genomic_DNA"/>
</dbReference>